<keyword evidence="3" id="KW-1185">Reference proteome</keyword>
<feature type="region of interest" description="Disordered" evidence="1">
    <location>
        <begin position="20"/>
        <end position="52"/>
    </location>
</feature>
<proteinExistence type="predicted"/>
<dbReference type="EMBL" id="VBSB01000007">
    <property type="protein sequence ID" value="NTY60200.1"/>
    <property type="molecule type" value="Genomic_DNA"/>
</dbReference>
<dbReference type="InterPro" id="IPR036689">
    <property type="entry name" value="ESAT-6-like_sf"/>
</dbReference>
<protein>
    <submittedName>
        <fullName evidence="2">WXG100 family type VII secretion target</fullName>
    </submittedName>
</protein>
<dbReference type="SUPFAM" id="SSF140453">
    <property type="entry name" value="EsxAB dimer-like"/>
    <property type="match status" value="1"/>
</dbReference>
<dbReference type="Gene3D" id="1.10.287.1060">
    <property type="entry name" value="ESAT-6-like"/>
    <property type="match status" value="1"/>
</dbReference>
<dbReference type="Proteomes" id="UP000708347">
    <property type="component" value="Unassembled WGS sequence"/>
</dbReference>
<sequence length="194" mass="20178">MVGWRARYGPLCLLRTTAGQRGDRHRIDGADSGDDRHGRTGADGGRELGRKRPHPVTVRVAARALPGTSPAVQGVNCELAVKSVAFAPVSGTGDGGVVNVDPAVLRAACEALTAGAQHLQAGLRDLDTEAQQVLGSWEGSAGGSYTAAWRQWHDGSLKVQQALATIAERLGQAGQVFEANEQASATELGGLHRG</sequence>
<accession>A0ABX2JXK0</accession>
<dbReference type="InterPro" id="IPR010310">
    <property type="entry name" value="T7SS_ESAT-6-like"/>
</dbReference>
<feature type="compositionally biased region" description="Basic and acidic residues" evidence="1">
    <location>
        <begin position="21"/>
        <end position="50"/>
    </location>
</feature>
<gene>
    <name evidence="2" type="ORF">FEG63_11650</name>
</gene>
<name>A0ABX2JXK0_9MYCO</name>
<reference evidence="2 3" key="1">
    <citation type="submission" date="2019-05" db="EMBL/GenBank/DDBJ databases">
        <title>Mycolicibacterium sphagni ENV482 genome assembly.</title>
        <authorList>
            <person name="Chen W."/>
            <person name="Faulkner N.W."/>
            <person name="Hyman M.R."/>
        </authorList>
    </citation>
    <scope>NUCLEOTIDE SEQUENCE [LARGE SCALE GENOMIC DNA]</scope>
    <source>
        <strain evidence="2 3">ENV482</strain>
    </source>
</reference>
<organism evidence="2 3">
    <name type="scientific">Mycolicibacterium sphagni</name>
    <dbReference type="NCBI Taxonomy" id="1786"/>
    <lineage>
        <taxon>Bacteria</taxon>
        <taxon>Bacillati</taxon>
        <taxon>Actinomycetota</taxon>
        <taxon>Actinomycetes</taxon>
        <taxon>Mycobacteriales</taxon>
        <taxon>Mycobacteriaceae</taxon>
        <taxon>Mycolicibacterium</taxon>
    </lineage>
</organism>
<evidence type="ECO:0000313" key="3">
    <source>
        <dbReference type="Proteomes" id="UP000708347"/>
    </source>
</evidence>
<dbReference type="Pfam" id="PF06013">
    <property type="entry name" value="WXG100"/>
    <property type="match status" value="1"/>
</dbReference>
<evidence type="ECO:0000313" key="2">
    <source>
        <dbReference type="EMBL" id="NTY60200.1"/>
    </source>
</evidence>
<evidence type="ECO:0000256" key="1">
    <source>
        <dbReference type="SAM" id="MobiDB-lite"/>
    </source>
</evidence>
<dbReference type="NCBIfam" id="TIGR03930">
    <property type="entry name" value="WXG100_ESAT6"/>
    <property type="match status" value="1"/>
</dbReference>
<comment type="caution">
    <text evidence="2">The sequence shown here is derived from an EMBL/GenBank/DDBJ whole genome shotgun (WGS) entry which is preliminary data.</text>
</comment>